<evidence type="ECO:0000313" key="1">
    <source>
        <dbReference type="EMBL" id="KAH3824321.1"/>
    </source>
</evidence>
<dbReference type="EMBL" id="JAIWYP010000005">
    <property type="protein sequence ID" value="KAH3824321.1"/>
    <property type="molecule type" value="Genomic_DNA"/>
</dbReference>
<keyword evidence="2" id="KW-1185">Reference proteome</keyword>
<evidence type="ECO:0000313" key="2">
    <source>
        <dbReference type="Proteomes" id="UP000828390"/>
    </source>
</evidence>
<organism evidence="1 2">
    <name type="scientific">Dreissena polymorpha</name>
    <name type="common">Zebra mussel</name>
    <name type="synonym">Mytilus polymorpha</name>
    <dbReference type="NCBI Taxonomy" id="45954"/>
    <lineage>
        <taxon>Eukaryota</taxon>
        <taxon>Metazoa</taxon>
        <taxon>Spiralia</taxon>
        <taxon>Lophotrochozoa</taxon>
        <taxon>Mollusca</taxon>
        <taxon>Bivalvia</taxon>
        <taxon>Autobranchia</taxon>
        <taxon>Heteroconchia</taxon>
        <taxon>Euheterodonta</taxon>
        <taxon>Imparidentia</taxon>
        <taxon>Neoheterodontei</taxon>
        <taxon>Myida</taxon>
        <taxon>Dreissenoidea</taxon>
        <taxon>Dreissenidae</taxon>
        <taxon>Dreissena</taxon>
    </lineage>
</organism>
<sequence length="71" mass="8317">MERKEQIPLDEYGHVLVVASGEALCVKGKTRLEFSIDKESHRRSPIWRNCPRSPDCYVTHTQQKVDYFNHS</sequence>
<proteinExistence type="predicted"/>
<accession>A0A9D4GZI5</accession>
<reference evidence="1" key="2">
    <citation type="submission" date="2020-11" db="EMBL/GenBank/DDBJ databases">
        <authorList>
            <person name="McCartney M.A."/>
            <person name="Auch B."/>
            <person name="Kono T."/>
            <person name="Mallez S."/>
            <person name="Becker A."/>
            <person name="Gohl D.M."/>
            <person name="Silverstein K.A.T."/>
            <person name="Koren S."/>
            <person name="Bechman K.B."/>
            <person name="Herman A."/>
            <person name="Abrahante J.E."/>
            <person name="Garbe J."/>
        </authorList>
    </citation>
    <scope>NUCLEOTIDE SEQUENCE</scope>
    <source>
        <strain evidence="1">Duluth1</strain>
        <tissue evidence="1">Whole animal</tissue>
    </source>
</reference>
<dbReference type="Proteomes" id="UP000828390">
    <property type="component" value="Unassembled WGS sequence"/>
</dbReference>
<gene>
    <name evidence="1" type="ORF">DPMN_126155</name>
</gene>
<dbReference type="AlphaFoldDB" id="A0A9D4GZI5"/>
<protein>
    <submittedName>
        <fullName evidence="1">Uncharacterized protein</fullName>
    </submittedName>
</protein>
<reference evidence="1" key="1">
    <citation type="journal article" date="2019" name="bioRxiv">
        <title>The Genome of the Zebra Mussel, Dreissena polymorpha: A Resource for Invasive Species Research.</title>
        <authorList>
            <person name="McCartney M.A."/>
            <person name="Auch B."/>
            <person name="Kono T."/>
            <person name="Mallez S."/>
            <person name="Zhang Y."/>
            <person name="Obille A."/>
            <person name="Becker A."/>
            <person name="Abrahante J.E."/>
            <person name="Garbe J."/>
            <person name="Badalamenti J.P."/>
            <person name="Herman A."/>
            <person name="Mangelson H."/>
            <person name="Liachko I."/>
            <person name="Sullivan S."/>
            <person name="Sone E.D."/>
            <person name="Koren S."/>
            <person name="Silverstein K.A.T."/>
            <person name="Beckman K.B."/>
            <person name="Gohl D.M."/>
        </authorList>
    </citation>
    <scope>NUCLEOTIDE SEQUENCE</scope>
    <source>
        <strain evidence="1">Duluth1</strain>
        <tissue evidence="1">Whole animal</tissue>
    </source>
</reference>
<comment type="caution">
    <text evidence="1">The sequence shown here is derived from an EMBL/GenBank/DDBJ whole genome shotgun (WGS) entry which is preliminary data.</text>
</comment>
<name>A0A9D4GZI5_DREPO</name>